<name>A0ABP0JW48_9DINO</name>
<sequence length="264" mass="29638">MTAGECPRHGWKEDQLCERPREGDGEASIVVDCLAHKLRGSVKVLAFRELPQFAMERVQVESAEDLWPLITGTRELYLKGLDMDEMHSSLVARERGCVAAWLQTKLQPQFACPIEVTSESASHHGKVLARFAGAEEPAKTWQRFYSTFHIDHKQNTASIEEGVQVNVWLNLAEEPISDFNLGFLARDGRMVAGQDLPRLSLEDMNDVSVRYQPNLRGDQALIFQSTGADAVVHGCFRFQNAEQVTHSPRFSLEFRVLLRASADG</sequence>
<accession>A0ABP0JW48</accession>
<comment type="caution">
    <text evidence="1">The sequence shown here is derived from an EMBL/GenBank/DDBJ whole genome shotgun (WGS) entry which is preliminary data.</text>
</comment>
<gene>
    <name evidence="1" type="ORF">CCMP2556_LOCUS13368</name>
</gene>
<proteinExistence type="predicted"/>
<dbReference type="EMBL" id="CAXAMN010006669">
    <property type="protein sequence ID" value="CAK9018689.1"/>
    <property type="molecule type" value="Genomic_DNA"/>
</dbReference>
<organism evidence="1 2">
    <name type="scientific">Durusdinium trenchii</name>
    <dbReference type="NCBI Taxonomy" id="1381693"/>
    <lineage>
        <taxon>Eukaryota</taxon>
        <taxon>Sar</taxon>
        <taxon>Alveolata</taxon>
        <taxon>Dinophyceae</taxon>
        <taxon>Suessiales</taxon>
        <taxon>Symbiodiniaceae</taxon>
        <taxon>Durusdinium</taxon>
    </lineage>
</organism>
<reference evidence="1 2" key="1">
    <citation type="submission" date="2024-02" db="EMBL/GenBank/DDBJ databases">
        <authorList>
            <person name="Chen Y."/>
            <person name="Shah S."/>
            <person name="Dougan E. K."/>
            <person name="Thang M."/>
            <person name="Chan C."/>
        </authorList>
    </citation>
    <scope>NUCLEOTIDE SEQUENCE [LARGE SCALE GENOMIC DNA]</scope>
</reference>
<evidence type="ECO:0000313" key="1">
    <source>
        <dbReference type="EMBL" id="CAK9018689.1"/>
    </source>
</evidence>
<protein>
    <submittedName>
        <fullName evidence="1">Uncharacterized protein</fullName>
    </submittedName>
</protein>
<dbReference type="Proteomes" id="UP001642484">
    <property type="component" value="Unassembled WGS sequence"/>
</dbReference>
<evidence type="ECO:0000313" key="2">
    <source>
        <dbReference type="Proteomes" id="UP001642484"/>
    </source>
</evidence>
<keyword evidence="2" id="KW-1185">Reference proteome</keyword>